<keyword evidence="1" id="KW-0436">Ligase</keyword>
<evidence type="ECO:0000256" key="3">
    <source>
        <dbReference type="ARBA" id="ARBA00022840"/>
    </source>
</evidence>
<dbReference type="PANTHER" id="PTHR43585:SF2">
    <property type="entry name" value="ATP-GRASP ENZYME FSQD"/>
    <property type="match status" value="1"/>
</dbReference>
<feature type="compositionally biased region" description="Basic and acidic residues" evidence="5">
    <location>
        <begin position="8"/>
        <end position="56"/>
    </location>
</feature>
<feature type="domain" description="ATP-grasp" evidence="6">
    <location>
        <begin position="267"/>
        <end position="468"/>
    </location>
</feature>
<evidence type="ECO:0000313" key="8">
    <source>
        <dbReference type="Proteomes" id="UP000295431"/>
    </source>
</evidence>
<dbReference type="GO" id="GO:0046872">
    <property type="term" value="F:metal ion binding"/>
    <property type="evidence" value="ECO:0007669"/>
    <property type="project" value="InterPro"/>
</dbReference>
<dbReference type="Proteomes" id="UP000295431">
    <property type="component" value="Unassembled WGS sequence"/>
</dbReference>
<evidence type="ECO:0000256" key="4">
    <source>
        <dbReference type="PROSITE-ProRule" id="PRU00409"/>
    </source>
</evidence>
<organism evidence="7 8">
    <name type="scientific">Actinomadura bangladeshensis</name>
    <dbReference type="NCBI Taxonomy" id="453573"/>
    <lineage>
        <taxon>Bacteria</taxon>
        <taxon>Bacillati</taxon>
        <taxon>Actinomycetota</taxon>
        <taxon>Actinomycetes</taxon>
        <taxon>Streptosporangiales</taxon>
        <taxon>Thermomonosporaceae</taxon>
        <taxon>Actinomadura</taxon>
    </lineage>
</organism>
<protein>
    <submittedName>
        <fullName evidence="7">ATP-grasp domain-containing protein</fullName>
    </submittedName>
</protein>
<feature type="compositionally biased region" description="Basic residues" evidence="5">
    <location>
        <begin position="106"/>
        <end position="116"/>
    </location>
</feature>
<dbReference type="GO" id="GO:0005524">
    <property type="term" value="F:ATP binding"/>
    <property type="evidence" value="ECO:0007669"/>
    <property type="project" value="UniProtKB-UniRule"/>
</dbReference>
<proteinExistence type="predicted"/>
<keyword evidence="8" id="KW-1185">Reference proteome</keyword>
<dbReference type="NCBIfam" id="NF005543">
    <property type="entry name" value="PRK07206.1"/>
    <property type="match status" value="1"/>
</dbReference>
<dbReference type="Pfam" id="PF13535">
    <property type="entry name" value="ATP-grasp_4"/>
    <property type="match status" value="1"/>
</dbReference>
<evidence type="ECO:0000259" key="6">
    <source>
        <dbReference type="PROSITE" id="PS50975"/>
    </source>
</evidence>
<dbReference type="SUPFAM" id="SSF56059">
    <property type="entry name" value="Glutathione synthetase ATP-binding domain-like"/>
    <property type="match status" value="1"/>
</dbReference>
<reference evidence="7 8" key="1">
    <citation type="submission" date="2019-03" db="EMBL/GenBank/DDBJ databases">
        <title>Draft genome sequences of novel Actinobacteria.</title>
        <authorList>
            <person name="Sahin N."/>
            <person name="Ay H."/>
            <person name="Saygin H."/>
        </authorList>
    </citation>
    <scope>NUCLEOTIDE SEQUENCE [LARGE SCALE GENOMIC DNA]</scope>
    <source>
        <strain evidence="7 8">DSM 45347</strain>
    </source>
</reference>
<dbReference type="EMBL" id="SMJW01000101">
    <property type="protein sequence ID" value="TDC13398.1"/>
    <property type="molecule type" value="Genomic_DNA"/>
</dbReference>
<dbReference type="PANTHER" id="PTHR43585">
    <property type="entry name" value="FUMIPYRROLE BIOSYNTHESIS PROTEIN C"/>
    <property type="match status" value="1"/>
</dbReference>
<keyword evidence="3 4" id="KW-0067">ATP-binding</keyword>
<dbReference type="InterPro" id="IPR052032">
    <property type="entry name" value="ATP-dep_AA_Ligase"/>
</dbReference>
<keyword evidence="2 4" id="KW-0547">Nucleotide-binding</keyword>
<comment type="caution">
    <text evidence="7">The sequence shown here is derived from an EMBL/GenBank/DDBJ whole genome shotgun (WGS) entry which is preliminary data.</text>
</comment>
<accession>A0A4R4NUL5</accession>
<feature type="region of interest" description="Disordered" evidence="5">
    <location>
        <begin position="1"/>
        <end position="149"/>
    </location>
</feature>
<dbReference type="AlphaFoldDB" id="A0A4R4NUL5"/>
<evidence type="ECO:0000256" key="1">
    <source>
        <dbReference type="ARBA" id="ARBA00022598"/>
    </source>
</evidence>
<dbReference type="GO" id="GO:0016874">
    <property type="term" value="F:ligase activity"/>
    <property type="evidence" value="ECO:0007669"/>
    <property type="project" value="UniProtKB-KW"/>
</dbReference>
<dbReference type="OrthoDB" id="24041at2"/>
<sequence>MDAAAADRAADGDRHGRARDRPPRLHRADPRRDARPRDRRVDGRGDHRGAVDDGLPRARRAARAAGPLHRGGDRPAARRVRDRPDDRHRRLARVGLGRLGADRRVRAGRRRARPRGGGRVAPPPGRGAGSRPARDGRDPTDGPTHMKVMDPMNRPVVAVVRPFSSSALLAPALREAGFSPVAVMDYDGPALAPMQSAYDPSAYDAVINHHGDTEETIERLGALKPVAVFHGAEAALELAQRLTDALAPALSNDPALMDARRHKYAMHQAVAAAGLPVPRQICTADPAEVAAWIDREGLDGVDLVVKPPASAGTVGVSRAPAGQGWRELFDAMLGTHDKLGVLAEEVLVQEQLTGTEYAIDTISHQGRHSITDMIKYRRVPFGEGIAVYDSVEWLPYDRDAYGELIDYGLASLDAVGLRNWAAHTEIMMTPDGPRLLEVNARLSGAGNPAVTFIASGESQVTRTIDLVRGRGPDMPPGYTLRRNVMAVFLMSHSTGIVRNAEIYDQARALPSYHSPVHVVRTGDHVDASTDIFASMTMGYIILAHEDPEQIQADREAIRKIEKDLVVDTSEGAS</sequence>
<dbReference type="PROSITE" id="PS50975">
    <property type="entry name" value="ATP_GRASP"/>
    <property type="match status" value="1"/>
</dbReference>
<gene>
    <name evidence="7" type="ORF">E1284_20295</name>
</gene>
<evidence type="ECO:0000313" key="7">
    <source>
        <dbReference type="EMBL" id="TDC13398.1"/>
    </source>
</evidence>
<name>A0A4R4NUL5_9ACTN</name>
<dbReference type="InterPro" id="IPR011761">
    <property type="entry name" value="ATP-grasp"/>
</dbReference>
<dbReference type="Gene3D" id="3.30.470.20">
    <property type="entry name" value="ATP-grasp fold, B domain"/>
    <property type="match status" value="1"/>
</dbReference>
<evidence type="ECO:0000256" key="5">
    <source>
        <dbReference type="SAM" id="MobiDB-lite"/>
    </source>
</evidence>
<evidence type="ECO:0000256" key="2">
    <source>
        <dbReference type="ARBA" id="ARBA00022741"/>
    </source>
</evidence>